<gene>
    <name evidence="2" type="ORF">LJ725_11965</name>
</gene>
<protein>
    <submittedName>
        <fullName evidence="2">Uncharacterized protein</fullName>
    </submittedName>
</protein>
<reference evidence="2 3" key="1">
    <citation type="submission" date="2021-11" db="EMBL/GenBank/DDBJ databases">
        <authorList>
            <person name="Lee D.-H."/>
            <person name="Kim S.-B."/>
        </authorList>
    </citation>
    <scope>NUCLEOTIDE SEQUENCE [LARGE SCALE GENOMIC DNA]</scope>
    <source>
        <strain evidence="2 3">KCTC 52223</strain>
    </source>
</reference>
<organism evidence="2 3">
    <name type="scientific">Reyranella aquatilis</name>
    <dbReference type="NCBI Taxonomy" id="2035356"/>
    <lineage>
        <taxon>Bacteria</taxon>
        <taxon>Pseudomonadati</taxon>
        <taxon>Pseudomonadota</taxon>
        <taxon>Alphaproteobacteria</taxon>
        <taxon>Hyphomicrobiales</taxon>
        <taxon>Reyranellaceae</taxon>
        <taxon>Reyranella</taxon>
    </lineage>
</organism>
<dbReference type="EMBL" id="JAJISD010000004">
    <property type="protein sequence ID" value="MCC8429685.1"/>
    <property type="molecule type" value="Genomic_DNA"/>
</dbReference>
<name>A0ABS8KUC2_9HYPH</name>
<sequence length="114" mass="12097">MGTLGWKIFRSQGLAVVRGMGVFNPDTLRSLGQAAMKDARSDDCVPVRSRFAPTASRDVGANGGDSELSLADLADNARRLPSKSWTVGVALIALALVAALVAFAMTVRRSFELM</sequence>
<proteinExistence type="predicted"/>
<dbReference type="RefSeq" id="WP_230550876.1">
    <property type="nucleotide sequence ID" value="NZ_JAJISD010000004.1"/>
</dbReference>
<keyword evidence="1" id="KW-0472">Membrane</keyword>
<keyword evidence="1" id="KW-0812">Transmembrane</keyword>
<evidence type="ECO:0000256" key="1">
    <source>
        <dbReference type="SAM" id="Phobius"/>
    </source>
</evidence>
<feature type="transmembrane region" description="Helical" evidence="1">
    <location>
        <begin position="85"/>
        <end position="107"/>
    </location>
</feature>
<dbReference type="Proteomes" id="UP001198862">
    <property type="component" value="Unassembled WGS sequence"/>
</dbReference>
<evidence type="ECO:0000313" key="2">
    <source>
        <dbReference type="EMBL" id="MCC8429685.1"/>
    </source>
</evidence>
<keyword evidence="1" id="KW-1133">Transmembrane helix</keyword>
<keyword evidence="3" id="KW-1185">Reference proteome</keyword>
<accession>A0ABS8KUC2</accession>
<comment type="caution">
    <text evidence="2">The sequence shown here is derived from an EMBL/GenBank/DDBJ whole genome shotgun (WGS) entry which is preliminary data.</text>
</comment>
<evidence type="ECO:0000313" key="3">
    <source>
        <dbReference type="Proteomes" id="UP001198862"/>
    </source>
</evidence>